<feature type="domain" description="Ig-like" evidence="13">
    <location>
        <begin position="2000"/>
        <end position="2092"/>
    </location>
</feature>
<dbReference type="InterPro" id="IPR050467">
    <property type="entry name" value="LRFN"/>
</dbReference>
<dbReference type="InterPro" id="IPR003591">
    <property type="entry name" value="Leu-rich_rpt_typical-subtyp"/>
</dbReference>
<feature type="domain" description="Ig-like" evidence="13">
    <location>
        <begin position="1693"/>
        <end position="1786"/>
    </location>
</feature>
<dbReference type="InterPro" id="IPR013783">
    <property type="entry name" value="Ig-like_fold"/>
</dbReference>
<dbReference type="PROSITE" id="PS51450">
    <property type="entry name" value="LRR"/>
    <property type="match status" value="1"/>
</dbReference>
<feature type="compositionally biased region" description="Basic and acidic residues" evidence="11">
    <location>
        <begin position="1107"/>
        <end position="1120"/>
    </location>
</feature>
<proteinExistence type="predicted"/>
<feature type="region of interest" description="Disordered" evidence="11">
    <location>
        <begin position="1377"/>
        <end position="1400"/>
    </location>
</feature>
<dbReference type="InterPro" id="IPR036179">
    <property type="entry name" value="Ig-like_dom_sf"/>
</dbReference>
<dbReference type="InterPro" id="IPR013098">
    <property type="entry name" value="Ig_I-set"/>
</dbReference>
<dbReference type="Pfam" id="PF12799">
    <property type="entry name" value="LRR_4"/>
    <property type="match status" value="1"/>
</dbReference>
<dbReference type="SMART" id="SM00408">
    <property type="entry name" value="IGc2"/>
    <property type="match status" value="12"/>
</dbReference>
<dbReference type="SMART" id="SM00369">
    <property type="entry name" value="LRR_TYP"/>
    <property type="match status" value="6"/>
</dbReference>
<dbReference type="GO" id="GO:0016020">
    <property type="term" value="C:membrane"/>
    <property type="evidence" value="ECO:0007669"/>
    <property type="project" value="UniProtKB-SubCell"/>
</dbReference>
<evidence type="ECO:0000256" key="6">
    <source>
        <dbReference type="ARBA" id="ARBA00022989"/>
    </source>
</evidence>
<dbReference type="InterPro" id="IPR007110">
    <property type="entry name" value="Ig-like_dom"/>
</dbReference>
<feature type="region of interest" description="Disordered" evidence="11">
    <location>
        <begin position="1011"/>
        <end position="1080"/>
    </location>
</feature>
<feature type="compositionally biased region" description="Polar residues" evidence="11">
    <location>
        <begin position="1306"/>
        <end position="1329"/>
    </location>
</feature>
<evidence type="ECO:0000313" key="15">
    <source>
        <dbReference type="Proteomes" id="UP000265040"/>
    </source>
</evidence>
<dbReference type="InterPro" id="IPR003599">
    <property type="entry name" value="Ig_sub"/>
</dbReference>
<organism evidence="14 15">
    <name type="scientific">Anabas testudineus</name>
    <name type="common">Climbing perch</name>
    <name type="synonym">Anthias testudineus</name>
    <dbReference type="NCBI Taxonomy" id="64144"/>
    <lineage>
        <taxon>Eukaryota</taxon>
        <taxon>Metazoa</taxon>
        <taxon>Chordata</taxon>
        <taxon>Craniata</taxon>
        <taxon>Vertebrata</taxon>
        <taxon>Euteleostomi</taxon>
        <taxon>Actinopterygii</taxon>
        <taxon>Neopterygii</taxon>
        <taxon>Teleostei</taxon>
        <taxon>Neoteleostei</taxon>
        <taxon>Acanthomorphata</taxon>
        <taxon>Anabantaria</taxon>
        <taxon>Anabantiformes</taxon>
        <taxon>Anabantoidei</taxon>
        <taxon>Anabantidae</taxon>
        <taxon>Anabas</taxon>
    </lineage>
</organism>
<dbReference type="FunFam" id="2.60.40.10:FF:001377">
    <property type="entry name" value="Matrix remodeling associated 5"/>
    <property type="match status" value="1"/>
</dbReference>
<dbReference type="InterPro" id="IPR032675">
    <property type="entry name" value="LRR_dom_sf"/>
</dbReference>
<feature type="region of interest" description="Disordered" evidence="11">
    <location>
        <begin position="903"/>
        <end position="971"/>
    </location>
</feature>
<evidence type="ECO:0000256" key="10">
    <source>
        <dbReference type="ARBA" id="ARBA00023319"/>
    </source>
</evidence>
<accession>A0A7N6FB41</accession>
<keyword evidence="9" id="KW-0325">Glycoprotein</keyword>
<feature type="domain" description="Ig-like" evidence="13">
    <location>
        <begin position="1594"/>
        <end position="1690"/>
    </location>
</feature>
<feature type="region of interest" description="Disordered" evidence="11">
    <location>
        <begin position="1306"/>
        <end position="1330"/>
    </location>
</feature>
<keyword evidence="6" id="KW-1133">Transmembrane helix</keyword>
<keyword evidence="4 12" id="KW-0732">Signal</keyword>
<evidence type="ECO:0000256" key="1">
    <source>
        <dbReference type="ARBA" id="ARBA00004167"/>
    </source>
</evidence>
<feature type="domain" description="Ig-like" evidence="13">
    <location>
        <begin position="2386"/>
        <end position="2479"/>
    </location>
</feature>
<dbReference type="FunFam" id="2.60.40.10:FF:000076">
    <property type="entry name" value="Leucine-rich repeat and Ig domain-containing 4"/>
    <property type="match status" value="1"/>
</dbReference>
<feature type="domain" description="Ig-like" evidence="13">
    <location>
        <begin position="2196"/>
        <end position="2284"/>
    </location>
</feature>
<dbReference type="PANTHER" id="PTHR45842:SF25">
    <property type="entry name" value="CARBOXYPEPTIDASE N SUBUNIT 2-LIKE"/>
    <property type="match status" value="1"/>
</dbReference>
<dbReference type="Gene3D" id="3.80.10.10">
    <property type="entry name" value="Ribonuclease Inhibitor"/>
    <property type="match status" value="2"/>
</dbReference>
<sequence>MKMDFPRVCVLQTLLVLMVLPAVYSVHCPRPCSCPQPTELHCTFRSLVSIPSAVSRLVERINLGFNSINTITDKSLAGLRKLELLMVHGNEIHSLPDGVFRDLVSLQMLKISYNKLKEIKRHTFLGLWSLTRLHLDHNQLEFIHPDAFQGLTSLRMLQLEGNQLQQLHPATFTTFTLMGHFHFSTLRHLYLSDNELTSLPSRLVTTMPQLENLYLHGNPWICDCNMRWLQDWDKTSPGVLKCKKDRALPGGQLCPMCSTPRHLQKKELQAVENLICSRPVINSPHRTYKPEDIESEVMATEDFREPFGNISLGLSDEHGNQVDLECSVGEPKEIPKISWEQMNQFQLASNVTLSVDLGCPVDREKYEQLWKLIAYYSSVPAHLQRGIMVSKEPHPTYVYRQDSEKDALYYTGVKVNMMAQPEWLMQTSADLQLNRLQSSAKMVKLILSMDYSETVKAELVRRQKRAWVIIKSANTTRKVLSVMIGSPSQMNCNVHSSGQPVIHWMLPDGSKVKAPYSSPDNRVFLSSDGQLVIRSVSHIDTGTYYCIAKVHGDLAVLPFHLTVQESSSPRPGEDDSITPIEEFFGKPINLPCMATGSPDAEINWILPSSRIISFQANSTRAAVYSNGTLHIPQAQVLDSGYYKCIAINQHGVDTLATKITVVRHKGIIRPLRKFVAEPQSASGVNTQIKVPTPDIEENIGRCASRKEGHPAIRKKSSNDEERKNIVENRRRVNMSKSKIDPEKWADILAKIRDRKAQNTVTPFPVQYATEKRITEQTTQSQEAIEGSSDGVTVPEKEGQDYLTTQHTPLSHTEIKTNKHNTQGQGTHVTSNSYTTHNIADMTSTSQLTQIIHSTAETHTMQAAYTTHDTNLDRDSTSDSVFFLPQTTSVPLHAVTFWQTNANSASSSSTSSLQENHSTKTYVDEVKTTVRSKTSERRKNKEKPNVVAIPNKRKSSGSQSISSVDPNESLISRDENGKYISEVATTPQSHSQPKDKTFDGLQYPAMLTTAYTTTTAAPTTPRRRGSDGQSPSRVRQPISRRRNGGRRNRPNRGKQKLNKNTPANAAVAKVNPTASTQLKIEPLEGTTANFNTAVPFTSSQAASSGRLSHKESTVSSHDSEVATKPSSLPNFPQGSVLPLAKPLFESTSAAPSVPTASPGVGHGKISSQTTLGNSESLSHPEQLDVFTPGTQQTVRDGPLPPVKHLEVTQSVNVTGGPVLVPHSDNSSGGFHSVPKVQTDVEDSQSGTYYTPTMKSETIPLKETGETFSLLPSSSASAASLIKHEPFSSGLITTLSMFTEGDLQTAQFTTKKPSLPEQSHSSSQNQITSTDPDIEGHLQETLEVNVDVYPTRNPITTPPFATSLRYDYVVPSTETSHFTPIPTSSTGAKIGSSLKTTTQETPRITVHHSKDQQINPIILTTEPTTPSDNQPANQSPDHTPTSPALNLTSVQTIKQTSTPAPTITSIHMNTLVEEPLLTTQSVSRMHQLPGRESIPRGKPRIHKSNFQNFTVKAETDAQLPCEAEGQPMPFLSWTILASGASIAQNTRVHRFEVHQNGTLIIRNTQPMDGGLYLCTVQNQFGTDKMEVNLVVLSQHPQVLQPRTRDITVHLGGRVDLECQVNGYPVRRVIWVLPNHVHLTAAPFSVSSQPRVAVLTNGTLRISQTTFADRGIYKCIDSSVAGVDAVSVYLDVSALPPVIQQSQSENITLPEASNAYIHCTATGAPQPVIRWLTPDGIQLTASQFVTGRNFIIFPNGTLYIRGLGPGNAGRYECSASNTAASSRRTVILSIKRNPSPSKAHITLSSPQRTDVTYGSKLLLNCVAEGEPDPRVIWRTPSKKLVDAQYSFDPRIKVYPNGTLTIQPVTDKDSGDYLCVARNKMGDDYVLLRANVLTTPAKIEQKQQRSSQEVIYGGNLKMDCVASGLPNPEISWALPDGTMVNLVKQREGVSGGRTRRYVVFDNGTLYFNDVGMPEEGDYTCYAVNQLGKDEMKVRVKVKAATSPPKIQNDNQKVVRVFYGEAVKLTCNAKGEPMPVTTWISPINRVISPALDKYQVLDDGTLVVQKVQRFDAGNYTCITRNSAGQDHKVIRLEVLVTPPVINGIRGAASAIKVTAVPDQRKLVDCLAKGTPTPRIMWVLPGNVILPAPYYSNRMTVHPNGTLEIRSAKRTDSGQLVCIARNEGGEVRLVVSLDVKEVVMRPQIQASKTDNLSLTVGKTMTLNCSFENLTLPHVTWVLPNGTPLLSGARFSKFFHRPDGSLIISNPSVGESGMYRCQGQFSGGLAEHKITLFPGRKPEINNRYNSPVTVMNGETLLLHCLTSGKPHRLTWTLPSGVVLNKPQRAGRYSVLHNGTLAVQQAAIYDRGSYVCRAANEYGSSVHSVSVIVIAYPPRITNAPPSVTYAKRGVAIQLNCVATGIPKVDIAWETPDKTRLAVSVQPRLFGNKYLQPQGSLIIQNPTQKDAGIYRCTARNAIGTDSKTTFLNVF</sequence>
<dbReference type="InterPro" id="IPR000483">
    <property type="entry name" value="Cys-rich_flank_reg_C"/>
</dbReference>
<dbReference type="Pfam" id="PF13855">
    <property type="entry name" value="LRR_8"/>
    <property type="match status" value="1"/>
</dbReference>
<keyword evidence="3" id="KW-0812">Transmembrane</keyword>
<keyword evidence="10" id="KW-0393">Immunoglobulin domain</keyword>
<feature type="compositionally biased region" description="Polar residues" evidence="11">
    <location>
        <begin position="1123"/>
        <end position="1132"/>
    </location>
</feature>
<feature type="domain" description="Ig-like" evidence="13">
    <location>
        <begin position="569"/>
        <end position="660"/>
    </location>
</feature>
<dbReference type="PANTHER" id="PTHR45842">
    <property type="entry name" value="SYNAPTIC ADHESION-LIKE MOLECULE SALM"/>
    <property type="match status" value="1"/>
</dbReference>
<dbReference type="FunFam" id="2.60.40.10:FF:000032">
    <property type="entry name" value="palladin isoform X1"/>
    <property type="match status" value="1"/>
</dbReference>
<feature type="region of interest" description="Disordered" evidence="11">
    <location>
        <begin position="773"/>
        <end position="795"/>
    </location>
</feature>
<dbReference type="Gene3D" id="2.60.40.10">
    <property type="entry name" value="Immunoglobulins"/>
    <property type="match status" value="12"/>
</dbReference>
<feature type="compositionally biased region" description="Polar residues" evidence="11">
    <location>
        <begin position="1164"/>
        <end position="1178"/>
    </location>
</feature>
<feature type="domain" description="Ig-like" evidence="13">
    <location>
        <begin position="485"/>
        <end position="548"/>
    </location>
</feature>
<reference evidence="14" key="1">
    <citation type="submission" date="2021-04" db="EMBL/GenBank/DDBJ databases">
        <authorList>
            <consortium name="Wellcome Sanger Institute Data Sharing"/>
        </authorList>
    </citation>
    <scope>NUCLEOTIDE SEQUENCE [LARGE SCALE GENOMIC DNA]</scope>
</reference>
<feature type="region of interest" description="Disordered" evidence="11">
    <location>
        <begin position="1147"/>
        <end position="1180"/>
    </location>
</feature>
<dbReference type="Pfam" id="PF13927">
    <property type="entry name" value="Ig_3"/>
    <property type="match status" value="7"/>
</dbReference>
<keyword evidence="8" id="KW-1015">Disulfide bond</keyword>
<dbReference type="InterPro" id="IPR025875">
    <property type="entry name" value="Leu-rich_rpt_4"/>
</dbReference>
<feature type="domain" description="Ig-like" evidence="13">
    <location>
        <begin position="1793"/>
        <end position="1890"/>
    </location>
</feature>
<protein>
    <recommendedName>
        <fullName evidence="13">Ig-like domain-containing protein</fullName>
    </recommendedName>
</protein>
<keyword evidence="2" id="KW-0433">Leucine-rich repeat</keyword>
<keyword evidence="5" id="KW-0677">Repeat</keyword>
<feature type="domain" description="Ig-like" evidence="13">
    <location>
        <begin position="1892"/>
        <end position="1994"/>
    </location>
</feature>
<feature type="compositionally biased region" description="Polar residues" evidence="11">
    <location>
        <begin position="1419"/>
        <end position="1442"/>
    </location>
</feature>
<reference evidence="14" key="3">
    <citation type="submission" date="2025-09" db="UniProtKB">
        <authorList>
            <consortium name="Ensembl"/>
        </authorList>
    </citation>
    <scope>IDENTIFICATION</scope>
</reference>
<evidence type="ECO:0000256" key="3">
    <source>
        <dbReference type="ARBA" id="ARBA00022692"/>
    </source>
</evidence>
<dbReference type="Pfam" id="PF07679">
    <property type="entry name" value="I-set"/>
    <property type="match status" value="5"/>
</dbReference>
<dbReference type="Ensembl" id="ENSATET00000043040.2">
    <property type="protein sequence ID" value="ENSATEP00000048313.1"/>
    <property type="gene ID" value="ENSATEG00000028724.2"/>
</dbReference>
<evidence type="ECO:0000256" key="5">
    <source>
        <dbReference type="ARBA" id="ARBA00022737"/>
    </source>
</evidence>
<dbReference type="SUPFAM" id="SSF48726">
    <property type="entry name" value="Immunoglobulin"/>
    <property type="match status" value="12"/>
</dbReference>
<dbReference type="GeneTree" id="ENSGT00940000159942"/>
<evidence type="ECO:0000256" key="11">
    <source>
        <dbReference type="SAM" id="MobiDB-lite"/>
    </source>
</evidence>
<evidence type="ECO:0000256" key="8">
    <source>
        <dbReference type="ARBA" id="ARBA00023157"/>
    </source>
</evidence>
<evidence type="ECO:0000256" key="9">
    <source>
        <dbReference type="ARBA" id="ARBA00023180"/>
    </source>
</evidence>
<feature type="compositionally biased region" description="Basic residues" evidence="11">
    <location>
        <begin position="1037"/>
        <end position="1056"/>
    </location>
</feature>
<name>A0A7N6FB41_ANATE</name>
<dbReference type="InterPro" id="IPR001611">
    <property type="entry name" value="Leu-rich_rpt"/>
</dbReference>
<evidence type="ECO:0000256" key="7">
    <source>
        <dbReference type="ARBA" id="ARBA00023136"/>
    </source>
</evidence>
<dbReference type="InterPro" id="IPR003598">
    <property type="entry name" value="Ig_sub2"/>
</dbReference>
<comment type="subcellular location">
    <subcellularLocation>
        <location evidence="1">Membrane</location>
        <topology evidence="1">Single-pass membrane protein</topology>
    </subcellularLocation>
</comment>
<keyword evidence="15" id="KW-1185">Reference proteome</keyword>
<dbReference type="PROSITE" id="PS50835">
    <property type="entry name" value="IG_LIKE"/>
    <property type="match status" value="12"/>
</dbReference>
<evidence type="ECO:0000259" key="13">
    <source>
        <dbReference type="PROSITE" id="PS50835"/>
    </source>
</evidence>
<evidence type="ECO:0000313" key="14">
    <source>
        <dbReference type="Ensembl" id="ENSATEP00000048313.1"/>
    </source>
</evidence>
<evidence type="ECO:0000256" key="12">
    <source>
        <dbReference type="SAM" id="SignalP"/>
    </source>
</evidence>
<dbReference type="InParanoid" id="A0A7N6FB41"/>
<dbReference type="SMART" id="SM00082">
    <property type="entry name" value="LRRCT"/>
    <property type="match status" value="1"/>
</dbReference>
<feature type="region of interest" description="Disordered" evidence="11">
    <location>
        <begin position="1097"/>
        <end position="1133"/>
    </location>
</feature>
<dbReference type="CDD" id="cd00096">
    <property type="entry name" value="Ig"/>
    <property type="match status" value="3"/>
</dbReference>
<dbReference type="SMART" id="SM00409">
    <property type="entry name" value="IG"/>
    <property type="match status" value="12"/>
</dbReference>
<reference evidence="14" key="2">
    <citation type="submission" date="2025-08" db="UniProtKB">
        <authorList>
            <consortium name="Ensembl"/>
        </authorList>
    </citation>
    <scope>IDENTIFICATION</scope>
</reference>
<feature type="compositionally biased region" description="Low complexity" evidence="11">
    <location>
        <begin position="1147"/>
        <end position="1157"/>
    </location>
</feature>
<feature type="domain" description="Ig-like" evidence="13">
    <location>
        <begin position="2093"/>
        <end position="2186"/>
    </location>
</feature>
<feature type="signal peptide" evidence="12">
    <location>
        <begin position="1"/>
        <end position="25"/>
    </location>
</feature>
<keyword evidence="7" id="KW-0472">Membrane</keyword>
<feature type="domain" description="Ig-like" evidence="13">
    <location>
        <begin position="2291"/>
        <end position="2380"/>
    </location>
</feature>
<feature type="domain" description="Ig-like" evidence="13">
    <location>
        <begin position="1497"/>
        <end position="1586"/>
    </location>
</feature>
<dbReference type="OrthoDB" id="10062932at2759"/>
<feature type="region of interest" description="Disordered" evidence="11">
    <location>
        <begin position="1418"/>
        <end position="1442"/>
    </location>
</feature>
<dbReference type="FunFam" id="2.60.40.10:FF:001306">
    <property type="entry name" value="Matrix remodeling associated 5"/>
    <property type="match status" value="1"/>
</dbReference>
<evidence type="ECO:0000256" key="2">
    <source>
        <dbReference type="ARBA" id="ARBA00022614"/>
    </source>
</evidence>
<dbReference type="FunFam" id="2.60.40.10:FF:000621">
    <property type="entry name" value="Immunoglobulin superfamily member 10"/>
    <property type="match status" value="1"/>
</dbReference>
<feature type="chain" id="PRO_5031125435" description="Ig-like domain-containing protein" evidence="12">
    <location>
        <begin position="26"/>
        <end position="2481"/>
    </location>
</feature>
<dbReference type="Proteomes" id="UP000265040">
    <property type="component" value="Chromosome 2"/>
</dbReference>
<feature type="compositionally biased region" description="Basic and acidic residues" evidence="11">
    <location>
        <begin position="921"/>
        <end position="943"/>
    </location>
</feature>
<evidence type="ECO:0000256" key="4">
    <source>
        <dbReference type="ARBA" id="ARBA00022729"/>
    </source>
</evidence>
<dbReference type="SUPFAM" id="SSF52058">
    <property type="entry name" value="L domain-like"/>
    <property type="match status" value="1"/>
</dbReference>